<evidence type="ECO:0000313" key="2">
    <source>
        <dbReference type="EMBL" id="MPM37840.1"/>
    </source>
</evidence>
<dbReference type="AlphaFoldDB" id="A0A644ZAD1"/>
<accession>A0A644ZAD1</accession>
<feature type="region of interest" description="Disordered" evidence="1">
    <location>
        <begin position="1"/>
        <end position="54"/>
    </location>
</feature>
<feature type="compositionally biased region" description="Polar residues" evidence="1">
    <location>
        <begin position="30"/>
        <end position="46"/>
    </location>
</feature>
<proteinExistence type="predicted"/>
<reference evidence="2" key="1">
    <citation type="submission" date="2019-08" db="EMBL/GenBank/DDBJ databases">
        <authorList>
            <person name="Kucharzyk K."/>
            <person name="Murdoch R.W."/>
            <person name="Higgins S."/>
            <person name="Loffler F."/>
        </authorList>
    </citation>
    <scope>NUCLEOTIDE SEQUENCE</scope>
</reference>
<protein>
    <submittedName>
        <fullName evidence="2">Uncharacterized protein</fullName>
    </submittedName>
</protein>
<evidence type="ECO:0000256" key="1">
    <source>
        <dbReference type="SAM" id="MobiDB-lite"/>
    </source>
</evidence>
<sequence>MTKAAEDALKAAMEAAGITGETLPSGMPQPLNQQQDGEENQTQVIAENSYAGEEPTGDAFSAFLHWLGALFD</sequence>
<dbReference type="EMBL" id="VSSQ01008083">
    <property type="protein sequence ID" value="MPM37840.1"/>
    <property type="molecule type" value="Genomic_DNA"/>
</dbReference>
<gene>
    <name evidence="2" type="ORF">SDC9_84459</name>
</gene>
<organism evidence="2">
    <name type="scientific">bioreactor metagenome</name>
    <dbReference type="NCBI Taxonomy" id="1076179"/>
    <lineage>
        <taxon>unclassified sequences</taxon>
        <taxon>metagenomes</taxon>
        <taxon>ecological metagenomes</taxon>
    </lineage>
</organism>
<name>A0A644ZAD1_9ZZZZ</name>
<comment type="caution">
    <text evidence="2">The sequence shown here is derived from an EMBL/GenBank/DDBJ whole genome shotgun (WGS) entry which is preliminary data.</text>
</comment>